<dbReference type="InterPro" id="IPR001810">
    <property type="entry name" value="F-box_dom"/>
</dbReference>
<dbReference type="EMBL" id="CP059268">
    <property type="protein sequence ID" value="QLQ78798.1"/>
    <property type="molecule type" value="Genomic_DNA"/>
</dbReference>
<feature type="domain" description="F-box" evidence="1">
    <location>
        <begin position="25"/>
        <end position="72"/>
    </location>
</feature>
<dbReference type="Gene3D" id="3.80.10.10">
    <property type="entry name" value="Ribonuclease Inhibitor"/>
    <property type="match status" value="1"/>
</dbReference>
<proteinExistence type="predicted"/>
<reference evidence="2 3" key="1">
    <citation type="submission" date="2020-06" db="EMBL/GenBank/DDBJ databases">
        <title>The yeast mating-type switching endonuclease HO is a domesticated member of an unorthodox homing genetic element family.</title>
        <authorList>
            <person name="Coughlan A.Y."/>
            <person name="Lombardi L."/>
            <person name="Braun-Galleani S."/>
            <person name="Martos A.R."/>
            <person name="Galeote V."/>
            <person name="Bigey F."/>
            <person name="Dequin S."/>
            <person name="Byrne K.P."/>
            <person name="Wolfe K.H."/>
        </authorList>
    </citation>
    <scope>NUCLEOTIDE SEQUENCE [LARGE SCALE GENOMIC DNA]</scope>
    <source>
        <strain evidence="2 3">CBS2947</strain>
    </source>
</reference>
<dbReference type="InterPro" id="IPR036047">
    <property type="entry name" value="F-box-like_dom_sf"/>
</dbReference>
<accession>A0A7H9HLY1</accession>
<protein>
    <recommendedName>
        <fullName evidence="1">F-box domain-containing protein</fullName>
    </recommendedName>
</protein>
<dbReference type="OrthoDB" id="4073795at2759"/>
<dbReference type="Gene3D" id="1.20.1280.50">
    <property type="match status" value="1"/>
</dbReference>
<dbReference type="PROSITE" id="PS50181">
    <property type="entry name" value="FBOX"/>
    <property type="match status" value="1"/>
</dbReference>
<dbReference type="Proteomes" id="UP000510647">
    <property type="component" value="Chromosome 2"/>
</dbReference>
<sequence>MGIKRTCAEKSRERDMKMVKSGVKIRFFESLPHEIVIRILCLISRRDLIAVSSASRELRRIFLPYLFAYTKVCWNDLISNWNKHQKPFPIEALQLVESLRLTGCCSKNEWTFPFAELYSSPRLPNLNSLVIPTSGSTNFFKYSSEGSHLQKLRITATKPGSVFSLEHLRPFEQLKKLSLQDYEIESFDEDPSCCRFLDSLELINCSWCYPFELENFGRSKIHKIELCYSNAFIISERFKMFLSDPDFENLNHLSITNNASNLKLTLSVQAVKLIESNPSLVTLKLSGNIHDETLQQFTASDIDNCINHVALNNVKIFYSSFFKKHQAV</sequence>
<dbReference type="CDD" id="cd09917">
    <property type="entry name" value="F-box_SF"/>
    <property type="match status" value="1"/>
</dbReference>
<dbReference type="SUPFAM" id="SSF52047">
    <property type="entry name" value="RNI-like"/>
    <property type="match status" value="1"/>
</dbReference>
<dbReference type="AlphaFoldDB" id="A0A7H9HLY1"/>
<dbReference type="SUPFAM" id="SSF81383">
    <property type="entry name" value="F-box domain"/>
    <property type="match status" value="1"/>
</dbReference>
<gene>
    <name evidence="2" type="ORF">HG537_0B01460</name>
</gene>
<evidence type="ECO:0000259" key="1">
    <source>
        <dbReference type="PROSITE" id="PS50181"/>
    </source>
</evidence>
<evidence type="ECO:0000313" key="2">
    <source>
        <dbReference type="EMBL" id="QLQ78798.1"/>
    </source>
</evidence>
<evidence type="ECO:0000313" key="3">
    <source>
        <dbReference type="Proteomes" id="UP000510647"/>
    </source>
</evidence>
<keyword evidence="3" id="KW-1185">Reference proteome</keyword>
<name>A0A7H9HLY1_9SACH</name>
<organism evidence="2 3">
    <name type="scientific">Torulaspora globosa</name>
    <dbReference type="NCBI Taxonomy" id="48254"/>
    <lineage>
        <taxon>Eukaryota</taxon>
        <taxon>Fungi</taxon>
        <taxon>Dikarya</taxon>
        <taxon>Ascomycota</taxon>
        <taxon>Saccharomycotina</taxon>
        <taxon>Saccharomycetes</taxon>
        <taxon>Saccharomycetales</taxon>
        <taxon>Saccharomycetaceae</taxon>
        <taxon>Torulaspora</taxon>
    </lineage>
</organism>
<dbReference type="InterPro" id="IPR032675">
    <property type="entry name" value="LRR_dom_sf"/>
</dbReference>